<dbReference type="Pfam" id="PF00455">
    <property type="entry name" value="DeoRC"/>
    <property type="match status" value="1"/>
</dbReference>
<evidence type="ECO:0000313" key="6">
    <source>
        <dbReference type="Proteomes" id="UP001595733"/>
    </source>
</evidence>
<dbReference type="RefSeq" id="WP_378142039.1">
    <property type="nucleotide sequence ID" value="NZ_JBHSEF010000023.1"/>
</dbReference>
<dbReference type="PROSITE" id="PS51000">
    <property type="entry name" value="HTH_DEOR_2"/>
    <property type="match status" value="1"/>
</dbReference>
<organism evidence="5 6">
    <name type="scientific">Chryseomicrobium palamuruense</name>
    <dbReference type="NCBI Taxonomy" id="682973"/>
    <lineage>
        <taxon>Bacteria</taxon>
        <taxon>Bacillati</taxon>
        <taxon>Bacillota</taxon>
        <taxon>Bacilli</taxon>
        <taxon>Bacillales</taxon>
        <taxon>Caryophanaceae</taxon>
        <taxon>Chryseomicrobium</taxon>
    </lineage>
</organism>
<feature type="domain" description="HTH deoR-type" evidence="4">
    <location>
        <begin position="2"/>
        <end position="57"/>
    </location>
</feature>
<name>A0ABV8UW17_9BACL</name>
<keyword evidence="2 5" id="KW-0238">DNA-binding</keyword>
<evidence type="ECO:0000313" key="5">
    <source>
        <dbReference type="EMBL" id="MFC4355537.1"/>
    </source>
</evidence>
<dbReference type="Gene3D" id="3.40.50.1360">
    <property type="match status" value="1"/>
</dbReference>
<dbReference type="SMART" id="SM00420">
    <property type="entry name" value="HTH_DEOR"/>
    <property type="match status" value="1"/>
</dbReference>
<dbReference type="InterPro" id="IPR018356">
    <property type="entry name" value="Tscrpt_reg_HTH_DeoR_CS"/>
</dbReference>
<protein>
    <submittedName>
        <fullName evidence="5">DeoR/GlpR family DNA-binding transcription regulator</fullName>
    </submittedName>
</protein>
<dbReference type="InterPro" id="IPR037171">
    <property type="entry name" value="NagB/RpiA_transferase-like"/>
</dbReference>
<keyword evidence="3" id="KW-0804">Transcription</keyword>
<proteinExistence type="predicted"/>
<dbReference type="Pfam" id="PF08220">
    <property type="entry name" value="HTH_DeoR"/>
    <property type="match status" value="1"/>
</dbReference>
<accession>A0ABV8UW17</accession>
<dbReference type="GO" id="GO:0003677">
    <property type="term" value="F:DNA binding"/>
    <property type="evidence" value="ECO:0007669"/>
    <property type="project" value="UniProtKB-KW"/>
</dbReference>
<dbReference type="InterPro" id="IPR036390">
    <property type="entry name" value="WH_DNA-bd_sf"/>
</dbReference>
<dbReference type="InterPro" id="IPR050313">
    <property type="entry name" value="Carb_Metab_HTH_regulators"/>
</dbReference>
<evidence type="ECO:0000259" key="4">
    <source>
        <dbReference type="PROSITE" id="PS51000"/>
    </source>
</evidence>
<dbReference type="Proteomes" id="UP001595733">
    <property type="component" value="Unassembled WGS sequence"/>
</dbReference>
<dbReference type="PANTHER" id="PTHR30363:SF44">
    <property type="entry name" value="AGA OPERON TRANSCRIPTIONAL REPRESSOR-RELATED"/>
    <property type="match status" value="1"/>
</dbReference>
<dbReference type="SMART" id="SM01134">
    <property type="entry name" value="DeoRC"/>
    <property type="match status" value="1"/>
</dbReference>
<evidence type="ECO:0000256" key="1">
    <source>
        <dbReference type="ARBA" id="ARBA00023015"/>
    </source>
</evidence>
<dbReference type="PROSITE" id="PS00894">
    <property type="entry name" value="HTH_DEOR_1"/>
    <property type="match status" value="1"/>
</dbReference>
<reference evidence="6" key="1">
    <citation type="journal article" date="2019" name="Int. J. Syst. Evol. Microbiol.">
        <title>The Global Catalogue of Microorganisms (GCM) 10K type strain sequencing project: providing services to taxonomists for standard genome sequencing and annotation.</title>
        <authorList>
            <consortium name="The Broad Institute Genomics Platform"/>
            <consortium name="The Broad Institute Genome Sequencing Center for Infectious Disease"/>
            <person name="Wu L."/>
            <person name="Ma J."/>
        </authorList>
    </citation>
    <scope>NUCLEOTIDE SEQUENCE [LARGE SCALE GENOMIC DNA]</scope>
    <source>
        <strain evidence="6">CCUG 50353</strain>
    </source>
</reference>
<dbReference type="Gene3D" id="1.10.10.10">
    <property type="entry name" value="Winged helix-like DNA-binding domain superfamily/Winged helix DNA-binding domain"/>
    <property type="match status" value="1"/>
</dbReference>
<dbReference type="InterPro" id="IPR014036">
    <property type="entry name" value="DeoR-like_C"/>
</dbReference>
<gene>
    <name evidence="5" type="ORF">ACFO0S_10785</name>
</gene>
<dbReference type="InterPro" id="IPR001034">
    <property type="entry name" value="DeoR_HTH"/>
</dbReference>
<comment type="caution">
    <text evidence="5">The sequence shown here is derived from an EMBL/GenBank/DDBJ whole genome shotgun (WGS) entry which is preliminary data.</text>
</comment>
<evidence type="ECO:0000256" key="2">
    <source>
        <dbReference type="ARBA" id="ARBA00023125"/>
    </source>
</evidence>
<dbReference type="PANTHER" id="PTHR30363">
    <property type="entry name" value="HTH-TYPE TRANSCRIPTIONAL REGULATOR SRLR-RELATED"/>
    <property type="match status" value="1"/>
</dbReference>
<dbReference type="SUPFAM" id="SSF100950">
    <property type="entry name" value="NagB/RpiA/CoA transferase-like"/>
    <property type="match status" value="1"/>
</dbReference>
<keyword evidence="6" id="KW-1185">Reference proteome</keyword>
<evidence type="ECO:0000256" key="3">
    <source>
        <dbReference type="ARBA" id="ARBA00023163"/>
    </source>
</evidence>
<dbReference type="InterPro" id="IPR036388">
    <property type="entry name" value="WH-like_DNA-bd_sf"/>
</dbReference>
<keyword evidence="1" id="KW-0805">Transcription regulation</keyword>
<dbReference type="PRINTS" id="PR00037">
    <property type="entry name" value="HTHLACR"/>
</dbReference>
<dbReference type="EMBL" id="JBHSEF010000023">
    <property type="protein sequence ID" value="MFC4355537.1"/>
    <property type="molecule type" value="Genomic_DNA"/>
</dbReference>
<dbReference type="SUPFAM" id="SSF46785">
    <property type="entry name" value="Winged helix' DNA-binding domain"/>
    <property type="match status" value="1"/>
</dbReference>
<sequence>MSIKRKKHIMELLQQQGTLEIAELTEHFQVSSMTIRRDLDQLENEKKLIRTYGGATLAHPLKSERSFSDKQLEMLEQKQQIAEYAIPFIQPGMTLLLDSGTTTLEIAKRLSDIEQLTVVTNDIQIAAILMNSKLDVYLLGGRVQNDVGAVFGNHAEEMLKELHVDLFFLGAHAIHPSFGITAPTIEKAALKRVMIRAAEQVYLVADTSKFNQKAFAKVCDLSSINGIITDDSLPQEIYTQYNELAELKKVVKK</sequence>